<keyword evidence="1" id="KW-0812">Transmembrane</keyword>
<evidence type="ECO:0000313" key="2">
    <source>
        <dbReference type="EMBL" id="OGD63159.1"/>
    </source>
</evidence>
<feature type="transmembrane region" description="Helical" evidence="1">
    <location>
        <begin position="12"/>
        <end position="35"/>
    </location>
</feature>
<name>A0A1F5E6X2_9BACT</name>
<sequence length="200" mass="22600">MNKVNNNRLKKGFGLLEVLLAGVIIITVLGALVLLGRNTINNSTYNQQRTEALFLAQQGIEMVRQIRDSNYIDGNSDTNWNYFVSLALTEGGLGPRDPNATPELERNYKLCRTFSNLADGGLRRLVLVDVNDPRCSTTDRFYTRKIIFHDIGNEIFTKPLRVEAAKSNGYKVEVRMEWSFNGSNKSLVINELIANSRQGW</sequence>
<evidence type="ECO:0000313" key="3">
    <source>
        <dbReference type="Proteomes" id="UP000178583"/>
    </source>
</evidence>
<reference evidence="2 3" key="1">
    <citation type="journal article" date="2016" name="Nat. Commun.">
        <title>Thousands of microbial genomes shed light on interconnected biogeochemical processes in an aquifer system.</title>
        <authorList>
            <person name="Anantharaman K."/>
            <person name="Brown C.T."/>
            <person name="Hug L.A."/>
            <person name="Sharon I."/>
            <person name="Castelle C.J."/>
            <person name="Probst A.J."/>
            <person name="Thomas B.C."/>
            <person name="Singh A."/>
            <person name="Wilkins M.J."/>
            <person name="Karaoz U."/>
            <person name="Brodie E.L."/>
            <person name="Williams K.H."/>
            <person name="Hubbard S.S."/>
            <person name="Banfield J.F."/>
        </authorList>
    </citation>
    <scope>NUCLEOTIDE SEQUENCE [LARGE SCALE GENOMIC DNA]</scope>
</reference>
<proteinExistence type="predicted"/>
<comment type="caution">
    <text evidence="2">The sequence shown here is derived from an EMBL/GenBank/DDBJ whole genome shotgun (WGS) entry which is preliminary data.</text>
</comment>
<dbReference type="EMBL" id="MEZY01000038">
    <property type="protein sequence ID" value="OGD63159.1"/>
    <property type="molecule type" value="Genomic_DNA"/>
</dbReference>
<gene>
    <name evidence="2" type="ORF">A2215_01720</name>
</gene>
<evidence type="ECO:0008006" key="4">
    <source>
        <dbReference type="Google" id="ProtNLM"/>
    </source>
</evidence>
<accession>A0A1F5E6X2</accession>
<dbReference type="AlphaFoldDB" id="A0A1F5E6X2"/>
<dbReference type="STRING" id="1797472.A2215_01720"/>
<protein>
    <recommendedName>
        <fullName evidence="4">Type IV pilus modification protein PilV</fullName>
    </recommendedName>
</protein>
<keyword evidence="1" id="KW-0472">Membrane</keyword>
<organism evidence="2 3">
    <name type="scientific">Candidatus Berkelbacteria bacterium RIFOXYA2_FULL_43_10</name>
    <dbReference type="NCBI Taxonomy" id="1797472"/>
    <lineage>
        <taxon>Bacteria</taxon>
        <taxon>Candidatus Berkelbacteria</taxon>
    </lineage>
</organism>
<dbReference type="Proteomes" id="UP000178583">
    <property type="component" value="Unassembled WGS sequence"/>
</dbReference>
<evidence type="ECO:0000256" key="1">
    <source>
        <dbReference type="SAM" id="Phobius"/>
    </source>
</evidence>
<keyword evidence="1" id="KW-1133">Transmembrane helix</keyword>